<dbReference type="Gene3D" id="3.40.50.410">
    <property type="entry name" value="von Willebrand factor, type A domain"/>
    <property type="match status" value="1"/>
</dbReference>
<dbReference type="Proteomes" id="UP001359886">
    <property type="component" value="Unassembled WGS sequence"/>
</dbReference>
<gene>
    <name evidence="4" type="ORF">V3330_00195</name>
</gene>
<dbReference type="InterPro" id="IPR002035">
    <property type="entry name" value="VWF_A"/>
</dbReference>
<comment type="caution">
    <text evidence="4">The sequence shown here is derived from an EMBL/GenBank/DDBJ whole genome shotgun (WGS) entry which is preliminary data.</text>
</comment>
<dbReference type="AlphaFoldDB" id="A0AAW9RBE3"/>
<evidence type="ECO:0000259" key="3">
    <source>
        <dbReference type="Pfam" id="PF13768"/>
    </source>
</evidence>
<organism evidence="4 5">
    <name type="scientific">Elongatibacter sediminis</name>
    <dbReference type="NCBI Taxonomy" id="3119006"/>
    <lineage>
        <taxon>Bacteria</taxon>
        <taxon>Pseudomonadati</taxon>
        <taxon>Pseudomonadota</taxon>
        <taxon>Gammaproteobacteria</taxon>
        <taxon>Chromatiales</taxon>
        <taxon>Wenzhouxiangellaceae</taxon>
        <taxon>Elongatibacter</taxon>
    </lineage>
</organism>
<evidence type="ECO:0000256" key="2">
    <source>
        <dbReference type="SAM" id="Phobius"/>
    </source>
</evidence>
<reference evidence="4 5" key="1">
    <citation type="submission" date="2024-02" db="EMBL/GenBank/DDBJ databases">
        <title>A novel Wenzhouxiangellaceae bacterium, isolated from coastal sediments.</title>
        <authorList>
            <person name="Du Z.-J."/>
            <person name="Ye Y.-Q."/>
            <person name="Zhang X.-Y."/>
        </authorList>
    </citation>
    <scope>NUCLEOTIDE SEQUENCE [LARGE SCALE GENOMIC DNA]</scope>
    <source>
        <strain evidence="4 5">CH-27</strain>
    </source>
</reference>
<evidence type="ECO:0000313" key="5">
    <source>
        <dbReference type="Proteomes" id="UP001359886"/>
    </source>
</evidence>
<keyword evidence="2" id="KW-0812">Transmembrane</keyword>
<dbReference type="InterPro" id="IPR036465">
    <property type="entry name" value="vWFA_dom_sf"/>
</dbReference>
<keyword evidence="1" id="KW-0175">Coiled coil</keyword>
<accession>A0AAW9RBE3</accession>
<feature type="domain" description="VWFA" evidence="3">
    <location>
        <begin position="139"/>
        <end position="302"/>
    </location>
</feature>
<proteinExistence type="predicted"/>
<dbReference type="Pfam" id="PF13768">
    <property type="entry name" value="VWA_3"/>
    <property type="match status" value="1"/>
</dbReference>
<keyword evidence="2" id="KW-0472">Membrane</keyword>
<evidence type="ECO:0000256" key="1">
    <source>
        <dbReference type="SAM" id="Coils"/>
    </source>
</evidence>
<keyword evidence="5" id="KW-1185">Reference proteome</keyword>
<evidence type="ECO:0000313" key="4">
    <source>
        <dbReference type="EMBL" id="MEJ8566025.1"/>
    </source>
</evidence>
<dbReference type="RefSeq" id="WP_354693349.1">
    <property type="nucleotide sequence ID" value="NZ_JAZHOG010000001.1"/>
</dbReference>
<dbReference type="EMBL" id="JAZHOG010000001">
    <property type="protein sequence ID" value="MEJ8566025.1"/>
    <property type="molecule type" value="Genomic_DNA"/>
</dbReference>
<feature type="coiled-coil region" evidence="1">
    <location>
        <begin position="47"/>
        <end position="88"/>
    </location>
</feature>
<keyword evidence="2" id="KW-1133">Transmembrane helix</keyword>
<dbReference type="SUPFAM" id="SSF53300">
    <property type="entry name" value="vWA-like"/>
    <property type="match status" value="1"/>
</dbReference>
<protein>
    <recommendedName>
        <fullName evidence="3">VWFA domain-containing protein</fullName>
    </recommendedName>
</protein>
<sequence length="309" mass="34161">MKARRRGLEVFSLSAIDLFASAMGAFIIITLILMPDYQKEVRSQGDLELLEELAGRTEAELDQVESGVAALERRLSAARQRAAVLAAEQADVASAIRVEEAERLAQAPPPAPVPEIEEVVEEPREVSFRFLGLKTRQTRLLFLVDMNGFLGQHRQLVQDTVLRGIEALDDGYEFAILGFQQLDSGIRYHRWPEGDDLVRVSSQSRAGARQFLASLDAEFRGSSSLLDALDRAFASSARAIVLVSDGLPNPEFNRNLSGSALVRTITLANRQRQEIHTVTIGDYFKYRGTVEFMEALARANSGQFLALAP</sequence>
<name>A0AAW9RBE3_9GAMM</name>
<feature type="transmembrane region" description="Helical" evidence="2">
    <location>
        <begin position="12"/>
        <end position="34"/>
    </location>
</feature>